<dbReference type="CDD" id="cd16740">
    <property type="entry name" value="RING-HC_RING2"/>
    <property type="match status" value="1"/>
</dbReference>
<evidence type="ECO:0000256" key="1">
    <source>
        <dbReference type="ARBA" id="ARBA00000900"/>
    </source>
</evidence>
<dbReference type="InterPro" id="IPR013083">
    <property type="entry name" value="Znf_RING/FYVE/PHD"/>
</dbReference>
<evidence type="ECO:0000256" key="22">
    <source>
        <dbReference type="PROSITE-ProRule" id="PRU00175"/>
    </source>
</evidence>
<keyword evidence="11" id="KW-0808">Transferase</keyword>
<evidence type="ECO:0000256" key="18">
    <source>
        <dbReference type="ARBA" id="ARBA00023242"/>
    </source>
</evidence>
<dbReference type="GO" id="GO:0005694">
    <property type="term" value="C:chromosome"/>
    <property type="evidence" value="ECO:0007669"/>
    <property type="project" value="UniProtKB-SubCell"/>
</dbReference>
<dbReference type="PROSITE" id="PS50089">
    <property type="entry name" value="ZF_RING_2"/>
    <property type="match status" value="1"/>
</dbReference>
<dbReference type="SMART" id="SM00184">
    <property type="entry name" value="RING"/>
    <property type="match status" value="1"/>
</dbReference>
<evidence type="ECO:0000256" key="5">
    <source>
        <dbReference type="ARBA" id="ARBA00004906"/>
    </source>
</evidence>
<evidence type="ECO:0000256" key="7">
    <source>
        <dbReference type="ARBA" id="ARBA00019736"/>
    </source>
</evidence>
<dbReference type="PROSITE" id="PS00518">
    <property type="entry name" value="ZF_RING_1"/>
    <property type="match status" value="1"/>
</dbReference>
<dbReference type="GO" id="GO:0005737">
    <property type="term" value="C:cytoplasm"/>
    <property type="evidence" value="ECO:0007669"/>
    <property type="project" value="UniProtKB-SubCell"/>
</dbReference>
<evidence type="ECO:0000259" key="24">
    <source>
        <dbReference type="PROSITE" id="PS50089"/>
    </source>
</evidence>
<dbReference type="GO" id="GO:0003682">
    <property type="term" value="F:chromatin binding"/>
    <property type="evidence" value="ECO:0007669"/>
    <property type="project" value="TreeGrafter"/>
</dbReference>
<dbReference type="Pfam" id="PF13923">
    <property type="entry name" value="zf-C3HC4_2"/>
    <property type="match status" value="1"/>
</dbReference>
<accession>A0A401SHB2</accession>
<keyword evidence="10" id="KW-0678">Repressor</keyword>
<evidence type="ECO:0000256" key="14">
    <source>
        <dbReference type="ARBA" id="ARBA00022786"/>
    </source>
</evidence>
<evidence type="ECO:0000256" key="2">
    <source>
        <dbReference type="ARBA" id="ARBA00004123"/>
    </source>
</evidence>
<keyword evidence="8" id="KW-0158">Chromosome</keyword>
<comment type="catalytic activity">
    <reaction evidence="1">
        <text>S-ubiquitinyl-[E2 ubiquitin-conjugating enzyme]-L-cysteine + [acceptor protein]-L-lysine = [E2 ubiquitin-conjugating enzyme]-L-cysteine + N(6)-ubiquitinyl-[acceptor protein]-L-lysine.</text>
        <dbReference type="EC" id="2.3.2.27"/>
    </reaction>
</comment>
<feature type="compositionally biased region" description="Polar residues" evidence="23">
    <location>
        <begin position="272"/>
        <end position="287"/>
    </location>
</feature>
<dbReference type="InterPro" id="IPR043540">
    <property type="entry name" value="RING1/RING2"/>
</dbReference>
<dbReference type="Gene3D" id="3.30.40.10">
    <property type="entry name" value="Zinc/RING finger domain, C3HC4 (zinc finger)"/>
    <property type="match status" value="1"/>
</dbReference>
<comment type="caution">
    <text evidence="25">The sequence shown here is derived from an EMBL/GenBank/DDBJ whole genome shotgun (WGS) entry which is preliminary data.</text>
</comment>
<dbReference type="Gene3D" id="3.10.20.90">
    <property type="entry name" value="Phosphatidylinositol 3-kinase Catalytic Subunit, Chain A, domain 1"/>
    <property type="match status" value="1"/>
</dbReference>
<evidence type="ECO:0000313" key="25">
    <source>
        <dbReference type="EMBL" id="GCC29764.1"/>
    </source>
</evidence>
<dbReference type="OMA" id="PTEMTGD"/>
<name>A0A401SHB2_CHIPU</name>
<comment type="pathway">
    <text evidence="5">Protein modification; protein ubiquitination.</text>
</comment>
<dbReference type="FunFam" id="3.10.20.90:FF:000067">
    <property type="entry name" value="E3 ubiquitin-protein ligase RING2"/>
    <property type="match status" value="1"/>
</dbReference>
<evidence type="ECO:0000256" key="15">
    <source>
        <dbReference type="ARBA" id="ARBA00022833"/>
    </source>
</evidence>
<keyword evidence="14" id="KW-0833">Ubl conjugation pathway</keyword>
<dbReference type="AlphaFoldDB" id="A0A401SHB2"/>
<dbReference type="InterPro" id="IPR017907">
    <property type="entry name" value="Znf_RING_CS"/>
</dbReference>
<reference evidence="25 26" key="1">
    <citation type="journal article" date="2018" name="Nat. Ecol. Evol.">
        <title>Shark genomes provide insights into elasmobranch evolution and the origin of vertebrates.</title>
        <authorList>
            <person name="Hara Y"/>
            <person name="Yamaguchi K"/>
            <person name="Onimaru K"/>
            <person name="Kadota M"/>
            <person name="Koyanagi M"/>
            <person name="Keeley SD"/>
            <person name="Tatsumi K"/>
            <person name="Tanaka K"/>
            <person name="Motone F"/>
            <person name="Kageyama Y"/>
            <person name="Nozu R"/>
            <person name="Adachi N"/>
            <person name="Nishimura O"/>
            <person name="Nakagawa R"/>
            <person name="Tanegashima C"/>
            <person name="Kiyatake I"/>
            <person name="Matsumoto R"/>
            <person name="Murakumo K"/>
            <person name="Nishida K"/>
            <person name="Terakita A"/>
            <person name="Kuratani S"/>
            <person name="Sato K"/>
            <person name="Hyodo S Kuraku.S."/>
        </authorList>
    </citation>
    <scope>NUCLEOTIDE SEQUENCE [LARGE SCALE GENOMIC DNA]</scope>
</reference>
<evidence type="ECO:0000256" key="9">
    <source>
        <dbReference type="ARBA" id="ARBA00022490"/>
    </source>
</evidence>
<keyword evidence="17" id="KW-0804">Transcription</keyword>
<keyword evidence="15" id="KW-0862">Zinc</keyword>
<protein>
    <recommendedName>
        <fullName evidence="7">E3 ubiquitin-protein ligase RING2</fullName>
        <ecNumber evidence="6">2.3.2.27</ecNumber>
    </recommendedName>
    <alternativeName>
        <fullName evidence="19">RING finger protein 1B</fullName>
    </alternativeName>
    <alternativeName>
        <fullName evidence="21">RING finger protein 2</fullName>
    </alternativeName>
    <alternativeName>
        <fullName evidence="20">RING-type E3 ubiquitin transferase RING2</fullName>
    </alternativeName>
</protein>
<dbReference type="InterPro" id="IPR001841">
    <property type="entry name" value="Znf_RING"/>
</dbReference>
<evidence type="ECO:0000256" key="10">
    <source>
        <dbReference type="ARBA" id="ARBA00022491"/>
    </source>
</evidence>
<evidence type="ECO:0000256" key="23">
    <source>
        <dbReference type="SAM" id="MobiDB-lite"/>
    </source>
</evidence>
<dbReference type="EMBL" id="BEZZ01000266">
    <property type="protein sequence ID" value="GCC29764.1"/>
    <property type="molecule type" value="Genomic_DNA"/>
</dbReference>
<comment type="subcellular location">
    <subcellularLocation>
        <location evidence="3">Chromosome</location>
    </subcellularLocation>
    <subcellularLocation>
        <location evidence="4">Cytoplasm</location>
    </subcellularLocation>
    <subcellularLocation>
        <location evidence="2">Nucleus</location>
    </subcellularLocation>
</comment>
<dbReference type="PANTHER" id="PTHR46076">
    <property type="entry name" value="E3 UBIQUITIN-PROTEIN LIGASE RING1 / RING 2 FAMILY MEMBER"/>
    <property type="match status" value="1"/>
</dbReference>
<organism evidence="25 26">
    <name type="scientific">Chiloscyllium punctatum</name>
    <name type="common">Brownbanded bambooshark</name>
    <name type="synonym">Hemiscyllium punctatum</name>
    <dbReference type="NCBI Taxonomy" id="137246"/>
    <lineage>
        <taxon>Eukaryota</taxon>
        <taxon>Metazoa</taxon>
        <taxon>Chordata</taxon>
        <taxon>Craniata</taxon>
        <taxon>Vertebrata</taxon>
        <taxon>Chondrichthyes</taxon>
        <taxon>Elasmobranchii</taxon>
        <taxon>Galeomorphii</taxon>
        <taxon>Galeoidea</taxon>
        <taxon>Orectolobiformes</taxon>
        <taxon>Hemiscylliidae</taxon>
        <taxon>Chiloscyllium</taxon>
    </lineage>
</organism>
<dbReference type="Proteomes" id="UP000287033">
    <property type="component" value="Unassembled WGS sequence"/>
</dbReference>
<dbReference type="CDD" id="cd17167">
    <property type="entry name" value="RAWUL_RING2"/>
    <property type="match status" value="1"/>
</dbReference>
<dbReference type="FunFam" id="3.30.40.10:FF:000100">
    <property type="entry name" value="E3 ubiquitin-protein ligase RING2"/>
    <property type="match status" value="1"/>
</dbReference>
<dbReference type="PANTHER" id="PTHR46076:SF4">
    <property type="entry name" value="E3 UBIQUITIN-PROTEIN LIGASE RING2"/>
    <property type="match status" value="1"/>
</dbReference>
<dbReference type="SUPFAM" id="SSF57850">
    <property type="entry name" value="RING/U-box"/>
    <property type="match status" value="1"/>
</dbReference>
<dbReference type="InterPro" id="IPR032443">
    <property type="entry name" value="RAWUL"/>
</dbReference>
<evidence type="ECO:0000256" key="11">
    <source>
        <dbReference type="ARBA" id="ARBA00022679"/>
    </source>
</evidence>
<dbReference type="UniPathway" id="UPA00143"/>
<evidence type="ECO:0000256" key="12">
    <source>
        <dbReference type="ARBA" id="ARBA00022723"/>
    </source>
</evidence>
<evidence type="ECO:0000256" key="4">
    <source>
        <dbReference type="ARBA" id="ARBA00004496"/>
    </source>
</evidence>
<evidence type="ECO:0000256" key="8">
    <source>
        <dbReference type="ARBA" id="ARBA00022454"/>
    </source>
</evidence>
<feature type="region of interest" description="Disordered" evidence="23">
    <location>
        <begin position="251"/>
        <end position="321"/>
    </location>
</feature>
<keyword evidence="9" id="KW-0963">Cytoplasm</keyword>
<keyword evidence="16" id="KW-0805">Transcription regulation</keyword>
<dbReference type="EC" id="2.3.2.27" evidence="6"/>
<feature type="domain" description="RING-type" evidence="24">
    <location>
        <begin position="147"/>
        <end position="187"/>
    </location>
</feature>
<dbReference type="OrthoDB" id="337575at2759"/>
<dbReference type="GO" id="GO:0008270">
    <property type="term" value="F:zinc ion binding"/>
    <property type="evidence" value="ECO:0007669"/>
    <property type="project" value="UniProtKB-KW"/>
</dbReference>
<proteinExistence type="predicted"/>
<keyword evidence="12" id="KW-0479">Metal-binding</keyword>
<evidence type="ECO:0000256" key="17">
    <source>
        <dbReference type="ARBA" id="ARBA00023163"/>
    </source>
</evidence>
<dbReference type="GO" id="GO:0061630">
    <property type="term" value="F:ubiquitin protein ligase activity"/>
    <property type="evidence" value="ECO:0007669"/>
    <property type="project" value="UniProtKB-EC"/>
</dbReference>
<sequence>MSLIVYSNVKTNLHFSPDSVATPKAAELEGFWFILQCTDGKKLVVVWSFIPDADFFPNVHCGDSPYCEYCGAPGLFTSGGECWRRLYFIPGPFQNEMAQIVQTNGTQPLSKTWELSLYELQRTPQEAITDGMEIAVSPRSLHSELMCPICLDMLKNTMTTKECLHRFCADCIVTALRSGNKECPTCRKKLVSKRSLRPDPNFDALISKIYPSRDEYEAHQERVLARISKHHNQQALSHSIEEGLKMQALNRAQRVRKHQAENGSGAEDNGDSSHCSNASTHSNQEAGPSQKRAKTSDESGPDLDTMNENGTGDPDPVTDGTNEIELVFRPHPTLMEKDETAQTRQVTVGVQRIVGRTPVSRKRYIKTTGNATVDHLSKYLAMRLALEELRKNEEANPMNVETVSEKQYTIYIATVNGQFTLLNGSFSLELVSEKYWKVNKPMELYYAPTKEHK</sequence>
<keyword evidence="13 22" id="KW-0863">Zinc-finger</keyword>
<keyword evidence="26" id="KW-1185">Reference proteome</keyword>
<keyword evidence="18" id="KW-0539">Nucleus</keyword>
<dbReference type="InterPro" id="IPR037937">
    <property type="entry name" value="RING2_RAWUL_dom"/>
</dbReference>
<evidence type="ECO:0000313" key="26">
    <source>
        <dbReference type="Proteomes" id="UP000287033"/>
    </source>
</evidence>
<dbReference type="GO" id="GO:0031519">
    <property type="term" value="C:PcG protein complex"/>
    <property type="evidence" value="ECO:0007669"/>
    <property type="project" value="TreeGrafter"/>
</dbReference>
<dbReference type="GO" id="GO:0016567">
    <property type="term" value="P:protein ubiquitination"/>
    <property type="evidence" value="ECO:0007669"/>
    <property type="project" value="UniProtKB-UniPathway"/>
</dbReference>
<evidence type="ECO:0000256" key="3">
    <source>
        <dbReference type="ARBA" id="ARBA00004286"/>
    </source>
</evidence>
<evidence type="ECO:0000256" key="16">
    <source>
        <dbReference type="ARBA" id="ARBA00023015"/>
    </source>
</evidence>
<evidence type="ECO:0000256" key="19">
    <source>
        <dbReference type="ARBA" id="ARBA00030504"/>
    </source>
</evidence>
<evidence type="ECO:0000256" key="6">
    <source>
        <dbReference type="ARBA" id="ARBA00012483"/>
    </source>
</evidence>
<evidence type="ECO:0000256" key="20">
    <source>
        <dbReference type="ARBA" id="ARBA00030910"/>
    </source>
</evidence>
<dbReference type="STRING" id="137246.A0A401SHB2"/>
<gene>
    <name evidence="25" type="ORF">chiPu_0008206</name>
</gene>
<dbReference type="GO" id="GO:0000151">
    <property type="term" value="C:ubiquitin ligase complex"/>
    <property type="evidence" value="ECO:0007669"/>
    <property type="project" value="InterPro"/>
</dbReference>
<evidence type="ECO:0000256" key="21">
    <source>
        <dbReference type="ARBA" id="ARBA00032293"/>
    </source>
</evidence>
<dbReference type="Pfam" id="PF16207">
    <property type="entry name" value="RAWUL"/>
    <property type="match status" value="1"/>
</dbReference>
<evidence type="ECO:0000256" key="13">
    <source>
        <dbReference type="ARBA" id="ARBA00022771"/>
    </source>
</evidence>